<dbReference type="EMBL" id="AOHO01000051">
    <property type="protein sequence ID" value="EME59262.1"/>
    <property type="molecule type" value="Genomic_DNA"/>
</dbReference>
<accession>M2YWH8</accession>
<dbReference type="RefSeq" id="WP_007031220.1">
    <property type="nucleotide sequence ID" value="NZ_AOHO01000051.1"/>
</dbReference>
<evidence type="ECO:0000313" key="2">
    <source>
        <dbReference type="Proteomes" id="UP000054226"/>
    </source>
</evidence>
<sequence length="140" mass="15100">MSNVSALPTSRAPWDPADHAAPGARFVTPAEFLNGVLATVRYSMVKSVVIDALAAAADADGVLLNFEMPDFYRVHVASVLNKDLPSEEKNALVYDTFTACALMDCFNALMRQDRLLGHRGNGGSVDYRLTLPDSTPGLSR</sequence>
<comment type="caution">
    <text evidence="1">The sequence shown here is derived from an EMBL/GenBank/DDBJ whole genome shotgun (WGS) entry which is preliminary data.</text>
</comment>
<reference evidence="1 2" key="1">
    <citation type="journal article" date="2013" name="Genome Announc.">
        <title>Draft Genome Sequence of Amycolatopsis decaplanina Strain DSM 44594T.</title>
        <authorList>
            <person name="Kaur N."/>
            <person name="Kumar S."/>
            <person name="Bala M."/>
            <person name="Raghava G.P."/>
            <person name="Mayilraj S."/>
        </authorList>
    </citation>
    <scope>NUCLEOTIDE SEQUENCE [LARGE SCALE GENOMIC DNA]</scope>
    <source>
        <strain evidence="1 2">DSM 44594</strain>
    </source>
</reference>
<evidence type="ECO:0000313" key="1">
    <source>
        <dbReference type="EMBL" id="EME59262.1"/>
    </source>
</evidence>
<dbReference type="OrthoDB" id="3385818at2"/>
<protein>
    <submittedName>
        <fullName evidence="1">Uncharacterized protein</fullName>
    </submittedName>
</protein>
<name>M2YWH8_9PSEU</name>
<proteinExistence type="predicted"/>
<dbReference type="Proteomes" id="UP000054226">
    <property type="component" value="Unassembled WGS sequence"/>
</dbReference>
<organism evidence="1 2">
    <name type="scientific">Amycolatopsis decaplanina DSM 44594</name>
    <dbReference type="NCBI Taxonomy" id="1284240"/>
    <lineage>
        <taxon>Bacteria</taxon>
        <taxon>Bacillati</taxon>
        <taxon>Actinomycetota</taxon>
        <taxon>Actinomycetes</taxon>
        <taxon>Pseudonocardiales</taxon>
        <taxon>Pseudonocardiaceae</taxon>
        <taxon>Amycolatopsis</taxon>
    </lineage>
</organism>
<keyword evidence="2" id="KW-1185">Reference proteome</keyword>
<gene>
    <name evidence="1" type="ORF">H074_16796</name>
</gene>
<dbReference type="AlphaFoldDB" id="M2YWH8"/>
<dbReference type="PATRIC" id="fig|1284240.4.peg.3413"/>